<feature type="region of interest" description="Disordered" evidence="1">
    <location>
        <begin position="574"/>
        <end position="622"/>
    </location>
</feature>
<dbReference type="InterPro" id="IPR021878">
    <property type="entry name" value="TgpA_N"/>
</dbReference>
<keyword evidence="2" id="KW-0812">Transmembrane</keyword>
<feature type="transmembrane region" description="Helical" evidence="2">
    <location>
        <begin position="146"/>
        <end position="162"/>
    </location>
</feature>
<feature type="domain" description="Transglutaminase-like" evidence="3">
    <location>
        <begin position="500"/>
        <end position="569"/>
    </location>
</feature>
<evidence type="ECO:0000313" key="4">
    <source>
        <dbReference type="EMBL" id="GAA1764516.1"/>
    </source>
</evidence>
<reference evidence="5" key="1">
    <citation type="journal article" date="2019" name="Int. J. Syst. Evol. Microbiol.">
        <title>The Global Catalogue of Microorganisms (GCM) 10K type strain sequencing project: providing services to taxonomists for standard genome sequencing and annotation.</title>
        <authorList>
            <consortium name="The Broad Institute Genomics Platform"/>
            <consortium name="The Broad Institute Genome Sequencing Center for Infectious Disease"/>
            <person name="Wu L."/>
            <person name="Ma J."/>
        </authorList>
    </citation>
    <scope>NUCLEOTIDE SEQUENCE [LARGE SCALE GENOMIC DNA]</scope>
    <source>
        <strain evidence="5">JCM 15591</strain>
    </source>
</reference>
<feature type="transmembrane region" description="Helical" evidence="2">
    <location>
        <begin position="217"/>
        <end position="236"/>
    </location>
</feature>
<evidence type="ECO:0000256" key="2">
    <source>
        <dbReference type="SAM" id="Phobius"/>
    </source>
</evidence>
<organism evidence="4 5">
    <name type="scientific">Nostocoides vanveenii</name>
    <dbReference type="NCBI Taxonomy" id="330835"/>
    <lineage>
        <taxon>Bacteria</taxon>
        <taxon>Bacillati</taxon>
        <taxon>Actinomycetota</taxon>
        <taxon>Actinomycetes</taxon>
        <taxon>Micrococcales</taxon>
        <taxon>Intrasporangiaceae</taxon>
        <taxon>Nostocoides</taxon>
    </lineage>
</organism>
<dbReference type="InterPro" id="IPR052901">
    <property type="entry name" value="Bact_TGase-like"/>
</dbReference>
<feature type="compositionally biased region" description="Low complexity" evidence="1">
    <location>
        <begin position="586"/>
        <end position="603"/>
    </location>
</feature>
<feature type="transmembrane region" description="Helical" evidence="2">
    <location>
        <begin position="61"/>
        <end position="79"/>
    </location>
</feature>
<evidence type="ECO:0000256" key="1">
    <source>
        <dbReference type="SAM" id="MobiDB-lite"/>
    </source>
</evidence>
<dbReference type="Pfam" id="PF11992">
    <property type="entry name" value="TgpA_N"/>
    <property type="match status" value="1"/>
</dbReference>
<feature type="transmembrane region" description="Helical" evidence="2">
    <location>
        <begin position="635"/>
        <end position="659"/>
    </location>
</feature>
<evidence type="ECO:0000259" key="3">
    <source>
        <dbReference type="SMART" id="SM00460"/>
    </source>
</evidence>
<dbReference type="InterPro" id="IPR002931">
    <property type="entry name" value="Transglutaminase-like"/>
</dbReference>
<feature type="transmembrane region" description="Helical" evidence="2">
    <location>
        <begin position="168"/>
        <end position="184"/>
    </location>
</feature>
<dbReference type="Gene3D" id="3.10.620.30">
    <property type="match status" value="1"/>
</dbReference>
<sequence>MRPAAARLPDALLAAAASWAALAPLSTLFDSYSWTGPAVLVSLVVVVTGLLARLVIRRGLLVLLVQLLAGLEAAVLLHGRGHTWFGLPTWETVRAFNNVLFEGRMTLVRYAAPAPTNRGIIVGLTLLTLLFVALIDFCAVTRRSPAVAGIALVAAYLVTATNSGAPLAWYYFAAPAVLWLVMLARTGTGSLRRWATLVARPVEGDRPRDPVDSFADVARNIGIAVLAAAIAVPLIVPHFPTRFLVDGLGRSSNGTSDAGFALSTTLDLKRNLQSPSDKPVLTYRTSDPSPSPLRVAILDEYVGNGNFRTDSTIADRAVSRGTPLTALVPDALPPGLTSILDAVPSDNIERAEWQFRDGELLHPRIALPYGAASLDVDGQESVREYANGQVEVEDTAKRYTVTSVEVVPTTAMLQESRVSDGVFRGWNQETVTPQDLAIDPLATGALSQVLADVVPPGATDIEAAIAIQDYLRSPAFTYSLDLVPVAEGEDRVAANPIVHFLATKQGFCQQFAGTMVMLARQFGIPARIVVGFLPGRLDKGERTVLASDAHAWPELYFEPLGWLRFEPTPASRSGAVPAYAREGNGTSSATASSSTTASASSTTRRAQPGVDVPTPQGQTSLDRPIWQRVGDIPRAAWVVLALVLGIIGSLVLPVTALLIRRRRFAAAADDAAMVELRWQEMIRRIGDLGVRTPDALTPRQIQGHLTERALLSREPAAALGRVVTAVELARYAGPGTSFADPAKDVDAVLEAVDSSRSLVPRLRARLLPSSATAALGRSGRRIADLPRAAWEPVRDSVADLVRRRR</sequence>
<dbReference type="EMBL" id="BAAAPN010000055">
    <property type="protein sequence ID" value="GAA1764516.1"/>
    <property type="molecule type" value="Genomic_DNA"/>
</dbReference>
<keyword evidence="2" id="KW-1133">Transmembrane helix</keyword>
<dbReference type="PANTHER" id="PTHR42736">
    <property type="entry name" value="PROTEIN-GLUTAMINE GAMMA-GLUTAMYLTRANSFERASE"/>
    <property type="match status" value="1"/>
</dbReference>
<keyword evidence="2" id="KW-0472">Membrane</keyword>
<dbReference type="Proteomes" id="UP001501475">
    <property type="component" value="Unassembled WGS sequence"/>
</dbReference>
<comment type="caution">
    <text evidence="4">The sequence shown here is derived from an EMBL/GenBank/DDBJ whole genome shotgun (WGS) entry which is preliminary data.</text>
</comment>
<dbReference type="InterPro" id="IPR038765">
    <property type="entry name" value="Papain-like_cys_pep_sf"/>
</dbReference>
<evidence type="ECO:0000313" key="5">
    <source>
        <dbReference type="Proteomes" id="UP001501475"/>
    </source>
</evidence>
<proteinExistence type="predicted"/>
<accession>A0ABP4WW78</accession>
<dbReference type="SUPFAM" id="SSF54001">
    <property type="entry name" value="Cysteine proteinases"/>
    <property type="match status" value="1"/>
</dbReference>
<keyword evidence="5" id="KW-1185">Reference proteome</keyword>
<protein>
    <submittedName>
        <fullName evidence="4">DUF3488 and transglutaminase-like domain-containing protein</fullName>
    </submittedName>
</protein>
<dbReference type="SMART" id="SM00460">
    <property type="entry name" value="TGc"/>
    <property type="match status" value="1"/>
</dbReference>
<dbReference type="Pfam" id="PF01841">
    <property type="entry name" value="Transglut_core"/>
    <property type="match status" value="1"/>
</dbReference>
<dbReference type="PANTHER" id="PTHR42736:SF1">
    <property type="entry name" value="PROTEIN-GLUTAMINE GAMMA-GLUTAMYLTRANSFERASE"/>
    <property type="match status" value="1"/>
</dbReference>
<dbReference type="RefSeq" id="WP_344066691.1">
    <property type="nucleotide sequence ID" value="NZ_BAAAPN010000055.1"/>
</dbReference>
<feature type="transmembrane region" description="Helical" evidence="2">
    <location>
        <begin position="37"/>
        <end position="56"/>
    </location>
</feature>
<feature type="transmembrane region" description="Helical" evidence="2">
    <location>
        <begin position="119"/>
        <end position="139"/>
    </location>
</feature>
<gene>
    <name evidence="4" type="ORF">GCM10009810_24440</name>
</gene>
<name>A0ABP4WW78_9MICO</name>